<gene>
    <name evidence="3" type="ORF">EII11_07120</name>
</gene>
<feature type="region of interest" description="Disordered" evidence="1">
    <location>
        <begin position="25"/>
        <end position="63"/>
    </location>
</feature>
<feature type="chain" id="PRO_5038400876" evidence="2">
    <location>
        <begin position="22"/>
        <end position="130"/>
    </location>
</feature>
<dbReference type="EMBL" id="RQZF01000006">
    <property type="protein sequence ID" value="RRC95164.1"/>
    <property type="molecule type" value="Genomic_DNA"/>
</dbReference>
<dbReference type="AlphaFoldDB" id="A0A3P1SDQ7"/>
<name>A0A3P1SDQ7_9ACTO</name>
<feature type="signal peptide" evidence="2">
    <location>
        <begin position="1"/>
        <end position="21"/>
    </location>
</feature>
<proteinExistence type="predicted"/>
<evidence type="ECO:0000313" key="3">
    <source>
        <dbReference type="EMBL" id="RRC95164.1"/>
    </source>
</evidence>
<dbReference type="PROSITE" id="PS51257">
    <property type="entry name" value="PROKAR_LIPOPROTEIN"/>
    <property type="match status" value="1"/>
</dbReference>
<evidence type="ECO:0000313" key="4">
    <source>
        <dbReference type="Proteomes" id="UP000280444"/>
    </source>
</evidence>
<keyword evidence="2" id="KW-0732">Signal</keyword>
<dbReference type="RefSeq" id="WP_124870736.1">
    <property type="nucleotide sequence ID" value="NZ_RQZF01000006.1"/>
</dbReference>
<evidence type="ECO:0000256" key="1">
    <source>
        <dbReference type="SAM" id="MobiDB-lite"/>
    </source>
</evidence>
<keyword evidence="4" id="KW-1185">Reference proteome</keyword>
<sequence>MIKTRIAAIVAAFSMGAIALAGCSSPAAPEAEPTTPTEVATEAQPQSEAQPEAQPADGAWSEPMRDQFMNSCVSVSGQQEYCECSLAVMEEKYTADQMREEEKKMLSGESTVLADIQEELVSRCGDKIKQ</sequence>
<reference evidence="3 4" key="1">
    <citation type="submission" date="2018-11" db="EMBL/GenBank/DDBJ databases">
        <title>Genomes From Bacteria Associated with the Canine Oral Cavity: a Test Case for Automated Genome-Based Taxonomic Assignment.</title>
        <authorList>
            <person name="Coil D.A."/>
            <person name="Jospin G."/>
            <person name="Darling A.E."/>
            <person name="Wallis C."/>
            <person name="Davis I.J."/>
            <person name="Harris S."/>
            <person name="Eisen J.A."/>
            <person name="Holcombe L.J."/>
            <person name="O'Flynn C."/>
        </authorList>
    </citation>
    <scope>NUCLEOTIDE SEQUENCE [LARGE SCALE GENOMIC DNA]</scope>
    <source>
        <strain evidence="3 4">OH770</strain>
    </source>
</reference>
<evidence type="ECO:0000256" key="2">
    <source>
        <dbReference type="SAM" id="SignalP"/>
    </source>
</evidence>
<accession>A0A3P1SDQ7</accession>
<feature type="compositionally biased region" description="Low complexity" evidence="1">
    <location>
        <begin position="26"/>
        <end position="56"/>
    </location>
</feature>
<dbReference type="Proteomes" id="UP000280444">
    <property type="component" value="Unassembled WGS sequence"/>
</dbReference>
<protein>
    <submittedName>
        <fullName evidence="3">Uncharacterized protein</fullName>
    </submittedName>
</protein>
<organism evidence="3 4">
    <name type="scientific">Schaalia canis</name>
    <dbReference type="NCBI Taxonomy" id="100469"/>
    <lineage>
        <taxon>Bacteria</taxon>
        <taxon>Bacillati</taxon>
        <taxon>Actinomycetota</taxon>
        <taxon>Actinomycetes</taxon>
        <taxon>Actinomycetales</taxon>
        <taxon>Actinomycetaceae</taxon>
        <taxon>Schaalia</taxon>
    </lineage>
</organism>
<comment type="caution">
    <text evidence="3">The sequence shown here is derived from an EMBL/GenBank/DDBJ whole genome shotgun (WGS) entry which is preliminary data.</text>
</comment>